<protein>
    <submittedName>
        <fullName evidence="3">Uncharacterized protein</fullName>
    </submittedName>
</protein>
<evidence type="ECO:0000256" key="2">
    <source>
        <dbReference type="SAM" id="Phobius"/>
    </source>
</evidence>
<dbReference type="AlphaFoldDB" id="A0A3R7MGN0"/>
<comment type="caution">
    <text evidence="3">The sequence shown here is derived from an EMBL/GenBank/DDBJ whole genome shotgun (WGS) entry which is preliminary data.</text>
</comment>
<name>A0A3R7MGN0_PENVA</name>
<feature type="compositionally biased region" description="Low complexity" evidence="1">
    <location>
        <begin position="327"/>
        <end position="336"/>
    </location>
</feature>
<keyword evidence="2" id="KW-0472">Membrane</keyword>
<feature type="region of interest" description="Disordered" evidence="1">
    <location>
        <begin position="315"/>
        <end position="354"/>
    </location>
</feature>
<organism evidence="3 4">
    <name type="scientific">Penaeus vannamei</name>
    <name type="common">Whiteleg shrimp</name>
    <name type="synonym">Litopenaeus vannamei</name>
    <dbReference type="NCBI Taxonomy" id="6689"/>
    <lineage>
        <taxon>Eukaryota</taxon>
        <taxon>Metazoa</taxon>
        <taxon>Ecdysozoa</taxon>
        <taxon>Arthropoda</taxon>
        <taxon>Crustacea</taxon>
        <taxon>Multicrustacea</taxon>
        <taxon>Malacostraca</taxon>
        <taxon>Eumalacostraca</taxon>
        <taxon>Eucarida</taxon>
        <taxon>Decapoda</taxon>
        <taxon>Dendrobranchiata</taxon>
        <taxon>Penaeoidea</taxon>
        <taxon>Penaeidae</taxon>
        <taxon>Penaeus</taxon>
    </lineage>
</organism>
<feature type="transmembrane region" description="Helical" evidence="2">
    <location>
        <begin position="126"/>
        <end position="143"/>
    </location>
</feature>
<keyword evidence="2" id="KW-1133">Transmembrane helix</keyword>
<feature type="transmembrane region" description="Helical" evidence="2">
    <location>
        <begin position="12"/>
        <end position="38"/>
    </location>
</feature>
<gene>
    <name evidence="3" type="ORF">C7M84_000064</name>
</gene>
<dbReference type="OrthoDB" id="6339047at2759"/>
<feature type="transmembrane region" description="Helical" evidence="2">
    <location>
        <begin position="58"/>
        <end position="78"/>
    </location>
</feature>
<accession>A0A3R7MGN0</accession>
<evidence type="ECO:0000313" key="3">
    <source>
        <dbReference type="EMBL" id="ROT81192.1"/>
    </source>
</evidence>
<feature type="transmembrane region" description="Helical" evidence="2">
    <location>
        <begin position="90"/>
        <end position="114"/>
    </location>
</feature>
<dbReference type="PANTHER" id="PTHR36694:SF11">
    <property type="entry name" value="LP21121P-RELATED"/>
    <property type="match status" value="1"/>
</dbReference>
<evidence type="ECO:0000313" key="4">
    <source>
        <dbReference type="Proteomes" id="UP000283509"/>
    </source>
</evidence>
<dbReference type="PANTHER" id="PTHR36694">
    <property type="entry name" value="PASIFLORA 1, ISOFORM A-RELATED"/>
    <property type="match status" value="1"/>
</dbReference>
<dbReference type="EMBL" id="QCYY01001003">
    <property type="protein sequence ID" value="ROT81192.1"/>
    <property type="molecule type" value="Genomic_DNA"/>
</dbReference>
<keyword evidence="4" id="KW-1185">Reference proteome</keyword>
<proteinExistence type="predicted"/>
<evidence type="ECO:0000256" key="1">
    <source>
        <dbReference type="SAM" id="MobiDB-lite"/>
    </source>
</evidence>
<keyword evidence="2" id="KW-0812">Transmembrane</keyword>
<reference evidence="3 4" key="1">
    <citation type="submission" date="2018-04" db="EMBL/GenBank/DDBJ databases">
        <authorList>
            <person name="Zhang X."/>
            <person name="Yuan J."/>
            <person name="Li F."/>
            <person name="Xiang J."/>
        </authorList>
    </citation>
    <scope>NUCLEOTIDE SEQUENCE [LARGE SCALE GENOMIC DNA]</scope>
    <source>
        <tissue evidence="3">Muscle</tissue>
    </source>
</reference>
<reference evidence="3 4" key="2">
    <citation type="submission" date="2019-01" db="EMBL/GenBank/DDBJ databases">
        <title>The decoding of complex shrimp genome reveals the adaptation for benthos swimmer, frequently molting mechanism and breeding impact on genome.</title>
        <authorList>
            <person name="Sun Y."/>
            <person name="Gao Y."/>
            <person name="Yu Y."/>
        </authorList>
    </citation>
    <scope>NUCLEOTIDE SEQUENCE [LARGE SCALE GENOMIC DNA]</scope>
    <source>
        <tissue evidence="3">Muscle</tissue>
    </source>
</reference>
<sequence length="422" mass="46217">MAVLKSCLCCSLLVGSIIGGVYATVVYLTAFVITLWWILEAEAGGGQDAEVKDIPIPIPAYLLCLGYLVVTVMSIWMLHGLYKKNERHLLAWVFAMTLFCFPEMGMVVFMSLVHWKITSSYGLADLVFYIFRAAFNLMSVLCVQSQYSTWRDAARTMKKDTGEDGKETVLSYKNPAFVAFPENHSITHGHSTMLTRSYSMASHYSPAVMASFPPVKMSVPGWDPYVSAPRDSQSEFNAAMFTPGSMGLAPHAPSHGWAGKLSPGRPYPPFCRAASITTGASWCFVRPRASKLWTCLRASCFLSLSESFMPLVSPNQSEAALGPPPGDSTSTTTIPSWCTEPTPPTRPLSLSSNSPRRVLTDGGNWLSYLRRDRGVSSSMDALNLRAPGLNPGVVGFLRAAHESRSSLGAESDDFRKYRDIAL</sequence>
<dbReference type="Proteomes" id="UP000283509">
    <property type="component" value="Unassembled WGS sequence"/>
</dbReference>